<keyword evidence="4 10" id="KW-0812">Transmembrane</keyword>
<keyword evidence="8" id="KW-0594">Phospholipid biosynthesis</keyword>
<sequence length="212" mass="23648">MGKKAPEKMVILLAIIEFLCGSLMFSYWLGVMAGKKLEEVRDGNPGAFNLWCAAGYKVGFWGAFLDFFKGYFPLVYFFNRGYLDSEVTLAVVAIAPVLGHAFSPFLKFKGGKALAATFGVWSAVTSFKASFAYAVTLGFLKGLERIFYWGSPSLPERDAVLDILGFAFLGAFFLTGIFAGNLFYLWCLNFLLLFYKRKRDFAILLGKVRVKS</sequence>
<keyword evidence="12" id="KW-1185">Reference proteome</keyword>
<evidence type="ECO:0000256" key="10">
    <source>
        <dbReference type="SAM" id="Phobius"/>
    </source>
</evidence>
<dbReference type="Proteomes" id="UP000187485">
    <property type="component" value="Unassembled WGS sequence"/>
</dbReference>
<evidence type="ECO:0000256" key="1">
    <source>
        <dbReference type="ARBA" id="ARBA00022475"/>
    </source>
</evidence>
<dbReference type="PANTHER" id="PTHR30309">
    <property type="entry name" value="INNER MEMBRANE PROTEIN YGIH"/>
    <property type="match status" value="1"/>
</dbReference>
<proteinExistence type="predicted"/>
<comment type="caution">
    <text evidence="11">The sequence shown here is derived from an EMBL/GenBank/DDBJ whole genome shotgun (WGS) entry which is preliminary data.</text>
</comment>
<evidence type="ECO:0000256" key="6">
    <source>
        <dbReference type="ARBA" id="ARBA00023098"/>
    </source>
</evidence>
<evidence type="ECO:0000256" key="9">
    <source>
        <dbReference type="ARBA" id="ARBA00023264"/>
    </source>
</evidence>
<dbReference type="GO" id="GO:0043772">
    <property type="term" value="F:acyl-phosphate glycerol-3-phosphate acyltransferase activity"/>
    <property type="evidence" value="ECO:0007669"/>
    <property type="project" value="InterPro"/>
</dbReference>
<keyword evidence="1" id="KW-1003">Cell membrane</keyword>
<reference evidence="12" key="1">
    <citation type="submission" date="2016-12" db="EMBL/GenBank/DDBJ databases">
        <title>Draft Genome Sequences od Carboxydothermus pertinax and islandicus, Hydrogenogenic Carboxydotrophic Bacteria.</title>
        <authorList>
            <person name="Fukuyama Y."/>
            <person name="Ohmae K."/>
            <person name="Yoneda Y."/>
            <person name="Yoshida T."/>
            <person name="Sako Y."/>
        </authorList>
    </citation>
    <scope>NUCLEOTIDE SEQUENCE [LARGE SCALE GENOMIC DNA]</scope>
    <source>
        <strain evidence="12">Ug1</strain>
    </source>
</reference>
<keyword evidence="2" id="KW-0444">Lipid biosynthesis</keyword>
<keyword evidence="6" id="KW-0443">Lipid metabolism</keyword>
<dbReference type="STRING" id="870242.cpu_24340"/>
<keyword evidence="3" id="KW-0808">Transferase</keyword>
<evidence type="ECO:0000256" key="7">
    <source>
        <dbReference type="ARBA" id="ARBA00023136"/>
    </source>
</evidence>
<evidence type="ECO:0000256" key="3">
    <source>
        <dbReference type="ARBA" id="ARBA00022679"/>
    </source>
</evidence>
<organism evidence="11 12">
    <name type="scientific">Carboxydothermus pertinax</name>
    <dbReference type="NCBI Taxonomy" id="870242"/>
    <lineage>
        <taxon>Bacteria</taxon>
        <taxon>Bacillati</taxon>
        <taxon>Bacillota</taxon>
        <taxon>Clostridia</taxon>
        <taxon>Thermoanaerobacterales</taxon>
        <taxon>Thermoanaerobacteraceae</taxon>
        <taxon>Carboxydothermus</taxon>
    </lineage>
</organism>
<evidence type="ECO:0000256" key="5">
    <source>
        <dbReference type="ARBA" id="ARBA00022989"/>
    </source>
</evidence>
<evidence type="ECO:0000313" key="11">
    <source>
        <dbReference type="EMBL" id="GAV23924.1"/>
    </source>
</evidence>
<dbReference type="GO" id="GO:0008654">
    <property type="term" value="P:phospholipid biosynthetic process"/>
    <property type="evidence" value="ECO:0007669"/>
    <property type="project" value="UniProtKB-KW"/>
</dbReference>
<feature type="transmembrane region" description="Helical" evidence="10">
    <location>
        <begin position="9"/>
        <end position="29"/>
    </location>
</feature>
<dbReference type="EMBL" id="BDJK01000062">
    <property type="protein sequence ID" value="GAV23924.1"/>
    <property type="molecule type" value="Genomic_DNA"/>
</dbReference>
<evidence type="ECO:0000313" key="12">
    <source>
        <dbReference type="Proteomes" id="UP000187485"/>
    </source>
</evidence>
<dbReference type="PANTHER" id="PTHR30309:SF1">
    <property type="entry name" value="GLYCEROL-3-PHOSPHATE ACYLTRANSFERASE 1"/>
    <property type="match status" value="1"/>
</dbReference>
<dbReference type="InterPro" id="IPR003811">
    <property type="entry name" value="G3P_acylTferase_PlsY"/>
</dbReference>
<dbReference type="AlphaFoldDB" id="A0A1L8CYH8"/>
<name>A0A1L8CYH8_9THEO</name>
<feature type="transmembrane region" description="Helical" evidence="10">
    <location>
        <begin position="163"/>
        <end position="195"/>
    </location>
</feature>
<protein>
    <submittedName>
        <fullName evidence="11">Membrane protein</fullName>
    </submittedName>
</protein>
<dbReference type="GO" id="GO:0005886">
    <property type="term" value="C:plasma membrane"/>
    <property type="evidence" value="ECO:0007669"/>
    <property type="project" value="InterPro"/>
</dbReference>
<dbReference type="Pfam" id="PF02660">
    <property type="entry name" value="G3P_acyltransf"/>
    <property type="match status" value="1"/>
</dbReference>
<feature type="transmembrane region" description="Helical" evidence="10">
    <location>
        <begin position="87"/>
        <end position="106"/>
    </location>
</feature>
<evidence type="ECO:0000256" key="8">
    <source>
        <dbReference type="ARBA" id="ARBA00023209"/>
    </source>
</evidence>
<evidence type="ECO:0000256" key="4">
    <source>
        <dbReference type="ARBA" id="ARBA00022692"/>
    </source>
</evidence>
<keyword evidence="5 10" id="KW-1133">Transmembrane helix</keyword>
<evidence type="ECO:0000256" key="2">
    <source>
        <dbReference type="ARBA" id="ARBA00022516"/>
    </source>
</evidence>
<feature type="transmembrane region" description="Helical" evidence="10">
    <location>
        <begin position="118"/>
        <end position="143"/>
    </location>
</feature>
<gene>
    <name evidence="11" type="ORF">cpu_24340</name>
</gene>
<accession>A0A1L8CYH8</accession>
<dbReference type="SMART" id="SM01207">
    <property type="entry name" value="G3P_acyltransf"/>
    <property type="match status" value="1"/>
</dbReference>
<keyword evidence="7 10" id="KW-0472">Membrane</keyword>
<keyword evidence="9" id="KW-1208">Phospholipid metabolism</keyword>